<dbReference type="PANTHER" id="PTHR11051:SF14">
    <property type="entry name" value="MALTOSE PHOSPHORYLASE"/>
    <property type="match status" value="1"/>
</dbReference>
<dbReference type="GO" id="GO:0004553">
    <property type="term" value="F:hydrolase activity, hydrolyzing O-glycosyl compounds"/>
    <property type="evidence" value="ECO:0007669"/>
    <property type="project" value="TreeGrafter"/>
</dbReference>
<dbReference type="InterPro" id="IPR008928">
    <property type="entry name" value="6-hairpin_glycosidase_sf"/>
</dbReference>
<proteinExistence type="inferred from homology"/>
<dbReference type="Pfam" id="PF03636">
    <property type="entry name" value="Glyco_hydro_65N"/>
    <property type="match status" value="1"/>
</dbReference>
<feature type="domain" description="Glycoside hydrolase family 65 N-terminal" evidence="6">
    <location>
        <begin position="13"/>
        <end position="263"/>
    </location>
</feature>
<sequence>MKQYIKTDEWNIIEEGFVPHYNKISESIFSLGNGRMGQRANFEEAYSGETLQGNYVAGVYYPDKTRVGWWKNGYPEYFAKVLNAANWIGIDIRIGDEVLDLHHAKVSSFSRVLNMKEGYLQRSFTATMKSGKEVRVTATRFCSIADDEACAIRYSITPLNFDSEAVITGYIDGDIRNQDANYDEKFWESVYSHAEGNSAYLVLRTRKTGFDVCTGQQLFILQDGQPVSIQPVQREKYVGGSAVAVLSRNQETIIFKYAANLSSENHAREALAGNCRLVLERAAAKGFESMLKEQAAAWARKWEESDIVIEGDAAAQQAIRFNIFQLNQTYTGEDARLNIGPKGFTGEKYGGSTYWDTEAYCLPFYLATAGQQVARNLLVYRYKHLEKAIENAVKLGFSNGAALYPMVTINGEECHNEWEITFEEIHRNAAIAFAIFNYIRYTGDEAYLAEYGLEVLIGIARFWAQRVNWSHAREQYVMLGVTGPNEYENNVNNNWYTNTMAAWCLQYATEALQQVVATNPERYEAILQKTALDVKKETGQWQHVIKHMYYPEDEQLGIFLQQDGYMDKDQTLVKDLDPAQRPLNQKWSWDRILRSCYIKQADVLQGLYFLEDRYDQDTIRRNFDFYEPRTVHESSLSPCVHAILAARLGDEQRAYEFYLRTSRLDLDDYNNDTEDGLHITSMAGTWMSVVEGFAGMRVRGGQLQFSPFLPGKWQSFAFNIRFRGNVLKVKAGKHGVNIENHSGGDITVLIYGEPCEVAAGATVQLKHGNLVN</sequence>
<protein>
    <submittedName>
        <fullName evidence="7">Glycoside hydrolase family 65 protein</fullName>
    </submittedName>
</protein>
<evidence type="ECO:0000313" key="7">
    <source>
        <dbReference type="EMBL" id="MVT08544.1"/>
    </source>
</evidence>
<dbReference type="Pfam" id="PF03633">
    <property type="entry name" value="Glyco_hydro_65C"/>
    <property type="match status" value="1"/>
</dbReference>
<dbReference type="RefSeq" id="WP_157305965.1">
    <property type="nucleotide sequence ID" value="NZ_WRXN01000003.1"/>
</dbReference>
<evidence type="ECO:0000259" key="5">
    <source>
        <dbReference type="Pfam" id="PF03633"/>
    </source>
</evidence>
<comment type="similarity">
    <text evidence="1">Belongs to the glycosyl hydrolase 65 family.</text>
</comment>
<gene>
    <name evidence="7" type="ORF">GO493_09760</name>
</gene>
<dbReference type="Proteomes" id="UP000461730">
    <property type="component" value="Unassembled WGS sequence"/>
</dbReference>
<dbReference type="GO" id="GO:0005975">
    <property type="term" value="P:carbohydrate metabolic process"/>
    <property type="evidence" value="ECO:0007669"/>
    <property type="project" value="InterPro"/>
</dbReference>
<dbReference type="PANTHER" id="PTHR11051">
    <property type="entry name" value="GLYCOSYL HYDROLASE-RELATED"/>
    <property type="match status" value="1"/>
</dbReference>
<dbReference type="InterPro" id="IPR005194">
    <property type="entry name" value="Glyco_hydro_65_C"/>
</dbReference>
<evidence type="ECO:0000256" key="2">
    <source>
        <dbReference type="PIRSR" id="PIRSR036289-50"/>
    </source>
</evidence>
<evidence type="ECO:0000313" key="8">
    <source>
        <dbReference type="Proteomes" id="UP000461730"/>
    </source>
</evidence>
<dbReference type="GO" id="GO:0030246">
    <property type="term" value="F:carbohydrate binding"/>
    <property type="evidence" value="ECO:0007669"/>
    <property type="project" value="InterPro"/>
</dbReference>
<keyword evidence="7" id="KW-0378">Hydrolase</keyword>
<dbReference type="AlphaFoldDB" id="A0A7K1U2E1"/>
<dbReference type="Gene3D" id="2.60.420.10">
    <property type="entry name" value="Maltose phosphorylase, domain 3"/>
    <property type="match status" value="1"/>
</dbReference>
<dbReference type="InterPro" id="IPR005195">
    <property type="entry name" value="Glyco_hydro_65_M"/>
</dbReference>
<dbReference type="EMBL" id="WRXN01000003">
    <property type="protein sequence ID" value="MVT08544.1"/>
    <property type="molecule type" value="Genomic_DNA"/>
</dbReference>
<accession>A0A7K1U2E1</accession>
<dbReference type="SUPFAM" id="SSF74650">
    <property type="entry name" value="Galactose mutarotase-like"/>
    <property type="match status" value="1"/>
</dbReference>
<reference evidence="7 8" key="1">
    <citation type="submission" date="2019-12" db="EMBL/GenBank/DDBJ databases">
        <title>Chitinophaga sp. strain ysch24 (GDMCC 1.1355), whole genome shotgun sequence.</title>
        <authorList>
            <person name="Zhang X."/>
        </authorList>
    </citation>
    <scope>NUCLEOTIDE SEQUENCE [LARGE SCALE GENOMIC DNA]</scope>
    <source>
        <strain evidence="8">ysch24</strain>
    </source>
</reference>
<dbReference type="Gene3D" id="1.50.10.10">
    <property type="match status" value="1"/>
</dbReference>
<dbReference type="NCBIfam" id="NF010380">
    <property type="entry name" value="PRK13807.1"/>
    <property type="match status" value="1"/>
</dbReference>
<feature type="active site" description="Proton donor" evidence="2">
    <location>
        <position position="486"/>
    </location>
</feature>
<evidence type="ECO:0000256" key="1">
    <source>
        <dbReference type="ARBA" id="ARBA00006768"/>
    </source>
</evidence>
<feature type="binding site" evidence="3">
    <location>
        <begin position="599"/>
        <end position="600"/>
    </location>
    <ligand>
        <name>substrate</name>
    </ligand>
</feature>
<evidence type="ECO:0000259" key="6">
    <source>
        <dbReference type="Pfam" id="PF03636"/>
    </source>
</evidence>
<name>A0A7K1U2E1_9BACT</name>
<dbReference type="SUPFAM" id="SSF48208">
    <property type="entry name" value="Six-hairpin glycosidases"/>
    <property type="match status" value="1"/>
</dbReference>
<evidence type="ECO:0000256" key="3">
    <source>
        <dbReference type="PIRSR" id="PIRSR036289-51"/>
    </source>
</evidence>
<dbReference type="InterPro" id="IPR012341">
    <property type="entry name" value="6hp_glycosidase-like_sf"/>
</dbReference>
<organism evidence="7 8">
    <name type="scientific">Chitinophaga tropicalis</name>
    <dbReference type="NCBI Taxonomy" id="2683588"/>
    <lineage>
        <taxon>Bacteria</taxon>
        <taxon>Pseudomonadati</taxon>
        <taxon>Bacteroidota</taxon>
        <taxon>Chitinophagia</taxon>
        <taxon>Chitinophagales</taxon>
        <taxon>Chitinophagaceae</taxon>
        <taxon>Chitinophaga</taxon>
    </lineage>
</organism>
<feature type="domain" description="Glycoside hydrolase family 65 C-terminal" evidence="5">
    <location>
        <begin position="696"/>
        <end position="756"/>
    </location>
</feature>
<dbReference type="InterPro" id="IPR037018">
    <property type="entry name" value="GH65_N"/>
</dbReference>
<comment type="caution">
    <text evidence="7">The sequence shown here is derived from an EMBL/GenBank/DDBJ whole genome shotgun (WGS) entry which is preliminary data.</text>
</comment>
<dbReference type="InterPro" id="IPR017045">
    <property type="entry name" value="Malt_Pase/Glycosyl_Hdrlase"/>
</dbReference>
<dbReference type="InterPro" id="IPR011013">
    <property type="entry name" value="Gal_mutarotase_sf_dom"/>
</dbReference>
<keyword evidence="8" id="KW-1185">Reference proteome</keyword>
<dbReference type="GO" id="GO:0016757">
    <property type="term" value="F:glycosyltransferase activity"/>
    <property type="evidence" value="ECO:0007669"/>
    <property type="project" value="UniProtKB-ARBA"/>
</dbReference>
<dbReference type="PIRSF" id="PIRSF036289">
    <property type="entry name" value="Glycosyl_hydrolase_malt_phosph"/>
    <property type="match status" value="1"/>
</dbReference>
<dbReference type="Gene3D" id="2.70.98.40">
    <property type="entry name" value="Glycoside hydrolase, family 65, N-terminal domain"/>
    <property type="match status" value="1"/>
</dbReference>
<evidence type="ECO:0000259" key="4">
    <source>
        <dbReference type="Pfam" id="PF03632"/>
    </source>
</evidence>
<feature type="domain" description="Glycoside hydrolase family 65 central catalytic" evidence="4">
    <location>
        <begin position="320"/>
        <end position="687"/>
    </location>
</feature>
<dbReference type="Pfam" id="PF03632">
    <property type="entry name" value="Glyco_hydro_65m"/>
    <property type="match status" value="1"/>
</dbReference>
<dbReference type="InterPro" id="IPR005196">
    <property type="entry name" value="Glyco_hydro_65_N"/>
</dbReference>
<feature type="binding site" evidence="3">
    <location>
        <begin position="355"/>
        <end position="356"/>
    </location>
    <ligand>
        <name>substrate</name>
    </ligand>
</feature>